<dbReference type="PANTHER" id="PTHR46724">
    <property type="entry name" value="ADP-RIBOSYLATION FACTOR-LIKE PROTEIN 9-RELATED"/>
    <property type="match status" value="1"/>
</dbReference>
<proteinExistence type="predicted"/>
<evidence type="ECO:0000256" key="4">
    <source>
        <dbReference type="PIRSR" id="PIRSR606689-2"/>
    </source>
</evidence>
<dbReference type="OrthoDB" id="25466at2759"/>
<dbReference type="GO" id="GO:0003924">
    <property type="term" value="F:GTPase activity"/>
    <property type="evidence" value="ECO:0007669"/>
    <property type="project" value="InterPro"/>
</dbReference>
<dbReference type="InterPro" id="IPR006689">
    <property type="entry name" value="Small_GTPase_ARF/SAR"/>
</dbReference>
<dbReference type="SUPFAM" id="SSF52540">
    <property type="entry name" value="P-loop containing nucleoside triphosphate hydrolases"/>
    <property type="match status" value="1"/>
</dbReference>
<dbReference type="GO" id="GO:0005525">
    <property type="term" value="F:GTP binding"/>
    <property type="evidence" value="ECO:0007669"/>
    <property type="project" value="UniProtKB-KW"/>
</dbReference>
<feature type="binding site" evidence="4">
    <location>
        <position position="92"/>
    </location>
    <ligand>
        <name>Mg(2+)</name>
        <dbReference type="ChEBI" id="CHEBI:18420"/>
    </ligand>
</feature>
<dbReference type="Proteomes" id="UP000494165">
    <property type="component" value="Unassembled WGS sequence"/>
</dbReference>
<gene>
    <name evidence="5" type="ORF">CLODIP_2_CD11011</name>
</gene>
<dbReference type="Gene3D" id="3.40.50.300">
    <property type="entry name" value="P-loop containing nucleotide triphosphate hydrolases"/>
    <property type="match status" value="1"/>
</dbReference>
<dbReference type="InterPro" id="IPR027417">
    <property type="entry name" value="P-loop_NTPase"/>
</dbReference>
<evidence type="ECO:0000313" key="5">
    <source>
        <dbReference type="EMBL" id="CAB3373141.1"/>
    </source>
</evidence>
<dbReference type="InterPro" id="IPR005225">
    <property type="entry name" value="Small_GTP-bd"/>
</dbReference>
<feature type="binding site" evidence="3">
    <location>
        <begin position="63"/>
        <end position="70"/>
    </location>
    <ligand>
        <name>GTP</name>
        <dbReference type="ChEBI" id="CHEBI:37565"/>
    </ligand>
</feature>
<dbReference type="Pfam" id="PF00025">
    <property type="entry name" value="Arf"/>
    <property type="match status" value="1"/>
</dbReference>
<protein>
    <recommendedName>
        <fullName evidence="7">ADP-ribosylation factor-like protein 3</fullName>
    </recommendedName>
</protein>
<feature type="binding site" evidence="4">
    <location>
        <position position="70"/>
    </location>
    <ligand>
        <name>Mg(2+)</name>
        <dbReference type="ChEBI" id="CHEBI:18420"/>
    </ligand>
</feature>
<dbReference type="GO" id="GO:0046872">
    <property type="term" value="F:metal ion binding"/>
    <property type="evidence" value="ECO:0007669"/>
    <property type="project" value="UniProtKB-KW"/>
</dbReference>
<feature type="binding site" evidence="3">
    <location>
        <begin position="168"/>
        <end position="171"/>
    </location>
    <ligand>
        <name>GTP</name>
        <dbReference type="ChEBI" id="CHEBI:37565"/>
    </ligand>
</feature>
<dbReference type="AlphaFoldDB" id="A0A8S1CV19"/>
<dbReference type="PANTHER" id="PTHR46724:SF1">
    <property type="entry name" value="ADP RIBOSYLATION FACTOR LIKE GTPASE 10"/>
    <property type="match status" value="1"/>
</dbReference>
<evidence type="ECO:0000256" key="3">
    <source>
        <dbReference type="PIRSR" id="PIRSR606689-1"/>
    </source>
</evidence>
<keyword evidence="4" id="KW-0460">Magnesium</keyword>
<organism evidence="5 6">
    <name type="scientific">Cloeon dipterum</name>
    <dbReference type="NCBI Taxonomy" id="197152"/>
    <lineage>
        <taxon>Eukaryota</taxon>
        <taxon>Metazoa</taxon>
        <taxon>Ecdysozoa</taxon>
        <taxon>Arthropoda</taxon>
        <taxon>Hexapoda</taxon>
        <taxon>Insecta</taxon>
        <taxon>Pterygota</taxon>
        <taxon>Palaeoptera</taxon>
        <taxon>Ephemeroptera</taxon>
        <taxon>Pisciforma</taxon>
        <taxon>Baetidae</taxon>
        <taxon>Cloeon</taxon>
    </lineage>
</organism>
<dbReference type="GO" id="GO:0016192">
    <property type="term" value="P:vesicle-mediated transport"/>
    <property type="evidence" value="ECO:0007669"/>
    <property type="project" value="UniProtKB-ARBA"/>
</dbReference>
<dbReference type="SMART" id="SM00177">
    <property type="entry name" value="ARF"/>
    <property type="match status" value="1"/>
</dbReference>
<feature type="binding site" evidence="3">
    <location>
        <position position="114"/>
    </location>
    <ligand>
        <name>GTP</name>
        <dbReference type="ChEBI" id="CHEBI:37565"/>
    </ligand>
</feature>
<dbReference type="PROSITE" id="PS51417">
    <property type="entry name" value="ARF"/>
    <property type="match status" value="1"/>
</dbReference>
<keyword evidence="2 3" id="KW-0342">GTP-binding</keyword>
<name>A0A8S1CV19_9INSE</name>
<evidence type="ECO:0000313" key="6">
    <source>
        <dbReference type="Proteomes" id="UP000494165"/>
    </source>
</evidence>
<dbReference type="GO" id="GO:0051649">
    <property type="term" value="P:establishment of localization in cell"/>
    <property type="evidence" value="ECO:0007669"/>
    <property type="project" value="UniProtKB-ARBA"/>
</dbReference>
<reference evidence="5 6" key="1">
    <citation type="submission" date="2020-04" db="EMBL/GenBank/DDBJ databases">
        <authorList>
            <person name="Alioto T."/>
            <person name="Alioto T."/>
            <person name="Gomez Garrido J."/>
        </authorList>
    </citation>
    <scope>NUCLEOTIDE SEQUENCE [LARGE SCALE GENOMIC DNA]</scope>
</reference>
<evidence type="ECO:0000256" key="1">
    <source>
        <dbReference type="ARBA" id="ARBA00022741"/>
    </source>
</evidence>
<keyword evidence="1 3" id="KW-0547">Nucleotide-binding</keyword>
<keyword evidence="6" id="KW-1185">Reference proteome</keyword>
<dbReference type="NCBIfam" id="TIGR00231">
    <property type="entry name" value="small_GTP"/>
    <property type="match status" value="1"/>
</dbReference>
<accession>A0A8S1CV19</accession>
<dbReference type="InterPro" id="IPR053254">
    <property type="entry name" value="Arf-like_GTPase"/>
</dbReference>
<dbReference type="EMBL" id="CADEPI010000082">
    <property type="protein sequence ID" value="CAB3373141.1"/>
    <property type="molecule type" value="Genomic_DNA"/>
</dbReference>
<evidence type="ECO:0000256" key="2">
    <source>
        <dbReference type="ARBA" id="ARBA00023134"/>
    </source>
</evidence>
<evidence type="ECO:0008006" key="7">
    <source>
        <dbReference type="Google" id="ProtNLM"/>
    </source>
</evidence>
<keyword evidence="4" id="KW-0479">Metal-binding</keyword>
<sequence length="228" mass="24860">MAGIWTDKKFLLFLSGAVLQASAFVAFYLKKRQNGANIDEGFEDVSRIEDEGPESEKKILVLGLESCGKSSILAQFTAPQSTKSAIANVTPTEGFNAVNLINNGVSLKIYELGGGAKVRLYWDNYLQDTDVLIFVVDSTQPTAKAAIELKRLLGDERLSHAPVLIFANKQDKADALTPEQVEVALDLQSIPPSKHQIRVFGTQCCPEATSVHPSIAHAKSEVFRLATR</sequence>
<comment type="caution">
    <text evidence="5">The sequence shown here is derived from an EMBL/GenBank/DDBJ whole genome shotgun (WGS) entry which is preliminary data.</text>
</comment>